<dbReference type="Pfam" id="PF11899">
    <property type="entry name" value="DUF3419"/>
    <property type="match status" value="1"/>
</dbReference>
<dbReference type="EMBL" id="LZTJ01000032">
    <property type="protein sequence ID" value="OBP71506.1"/>
    <property type="molecule type" value="Genomic_DNA"/>
</dbReference>
<comment type="caution">
    <text evidence="1">The sequence shown here is derived from an EMBL/GenBank/DDBJ whole genome shotgun (WGS) entry which is preliminary data.</text>
</comment>
<name>A0A1A5JCR4_RHILI</name>
<dbReference type="GeneID" id="66683322"/>
<keyword evidence="1" id="KW-0808">Transferase</keyword>
<organism evidence="1 2">
    <name type="scientific">Rhizobium loti</name>
    <name type="common">Mesorhizobium loti</name>
    <dbReference type="NCBI Taxonomy" id="381"/>
    <lineage>
        <taxon>Bacteria</taxon>
        <taxon>Pseudomonadati</taxon>
        <taxon>Pseudomonadota</taxon>
        <taxon>Alphaproteobacteria</taxon>
        <taxon>Hyphomicrobiales</taxon>
        <taxon>Phyllobacteriaceae</taxon>
        <taxon>Mesorhizobium</taxon>
    </lineage>
</organism>
<dbReference type="Proteomes" id="UP000093748">
    <property type="component" value="Unassembled WGS sequence"/>
</dbReference>
<protein>
    <submittedName>
        <fullName evidence="1">S-adenosylmethionine--diacylglycerol 3-amino-3-carboxypropyl transferase</fullName>
    </submittedName>
</protein>
<sequence>MTLRYPLAPKQMGNHFAMTDVSSDLVFRRGKEVGKAVYQNRALSKAGISERLFAFLFSGLVYPQIWEDPDVDMEAMQLGQGHRIVTIASGGCNILAYLTRSPARIDAVDLNTAHIALNRMKLEAVCRLPSQGDLFRFFGAADTSHNSQAYDRFIAPHLDPVSRQYWERRNWRGRRRIGVFDRNFYQTGLLGLFIAMGHRTAKFFGVNPARMMEARNIGEQRRFFNEELAPVFDKKLLKWATSRKASLFGLGIPPAQYDSLITSGDGTMASVLKARLEKLACDFPLENNYFAWQAFARRYPNPGEAALPAYLEKQNYETIRGNVDRVAIHHANLIEFLAGKDAGTVDRFILLDAQDWMTDDQLNALWSEISRTASAGARVIFRTAAEPSLLPGRVSTSLLDQWDYQDEASREFSARDRSAIYGGFHLYVKRVA</sequence>
<proteinExistence type="predicted"/>
<dbReference type="AlphaFoldDB" id="A0A1A5JCR4"/>
<dbReference type="PANTHER" id="PTHR47473">
    <property type="entry name" value="BTA1P"/>
    <property type="match status" value="1"/>
</dbReference>
<dbReference type="RefSeq" id="WP_032930826.1">
    <property type="nucleotide sequence ID" value="NZ_LZTH01000046.1"/>
</dbReference>
<reference evidence="2" key="1">
    <citation type="submission" date="2016-06" db="EMBL/GenBank/DDBJ databases">
        <title>NZP2037 Pacbio-Illumina hybrid assembly.</title>
        <authorList>
            <person name="Ramsay J.P."/>
        </authorList>
    </citation>
    <scope>NUCLEOTIDE SEQUENCE [LARGE SCALE GENOMIC DNA]</scope>
    <source>
        <strain evidence="2">R7ANS::ICEMlSym2042</strain>
    </source>
</reference>
<dbReference type="InterPro" id="IPR029063">
    <property type="entry name" value="SAM-dependent_MTases_sf"/>
</dbReference>
<dbReference type="PANTHER" id="PTHR47473:SF1">
    <property type="entry name" value="METHYLTRANSFERASE DOMAIN-CONTAINING PROTEIN"/>
    <property type="match status" value="1"/>
</dbReference>
<dbReference type="InterPro" id="IPR021829">
    <property type="entry name" value="DUF3419"/>
</dbReference>
<dbReference type="SUPFAM" id="SSF53335">
    <property type="entry name" value="S-adenosyl-L-methionine-dependent methyltransferases"/>
    <property type="match status" value="1"/>
</dbReference>
<evidence type="ECO:0000313" key="1">
    <source>
        <dbReference type="EMBL" id="OBP71506.1"/>
    </source>
</evidence>
<accession>A0A1A5JCR4</accession>
<dbReference type="OrthoDB" id="1522784at2"/>
<gene>
    <name evidence="1" type="ORF">BAE39_21345</name>
</gene>
<dbReference type="GO" id="GO:0016740">
    <property type="term" value="F:transferase activity"/>
    <property type="evidence" value="ECO:0007669"/>
    <property type="project" value="UniProtKB-KW"/>
</dbReference>
<evidence type="ECO:0000313" key="2">
    <source>
        <dbReference type="Proteomes" id="UP000093748"/>
    </source>
</evidence>